<evidence type="ECO:0000259" key="1">
    <source>
        <dbReference type="SMART" id="SM00382"/>
    </source>
</evidence>
<evidence type="ECO:0000313" key="5">
    <source>
        <dbReference type="Proteomes" id="UP000250189"/>
    </source>
</evidence>
<evidence type="ECO:0000313" key="4">
    <source>
        <dbReference type="Proteomes" id="UP000093069"/>
    </source>
</evidence>
<dbReference type="AlphaFoldDB" id="A0A160VRW5"/>
<name>A0A160VRW5_9EURY</name>
<dbReference type="REBASE" id="210332">
    <property type="entry name" value="TchGC74McrBCP"/>
</dbReference>
<dbReference type="REBASE" id="145513">
    <property type="entry name" value="Tch1McrBCP"/>
</dbReference>
<reference evidence="3" key="1">
    <citation type="submission" date="2016-01" db="EMBL/GenBank/DDBJ databases">
        <authorList>
            <person name="Oliw E.H."/>
        </authorList>
    </citation>
    <scope>NUCLEOTIDE SEQUENCE</scope>
    <source>
        <strain evidence="3">1</strain>
    </source>
</reference>
<dbReference type="InterPro" id="IPR011704">
    <property type="entry name" value="ATPase_dyneun-rel_AAA"/>
</dbReference>
<reference evidence="4" key="2">
    <citation type="submission" date="2016-01" db="EMBL/GenBank/DDBJ databases">
        <authorList>
            <person name="Vorgias C.E."/>
        </authorList>
    </citation>
    <scope>NUCLEOTIDE SEQUENCE [LARGE SCALE GENOMIC DNA]</scope>
</reference>
<reference evidence="2 5" key="3">
    <citation type="submission" date="2016-04" db="EMBL/GenBank/DDBJ databases">
        <title>Complete genome sequence of Thermococcus chitonophagus type strain GC74.</title>
        <authorList>
            <person name="Oger P.M."/>
        </authorList>
    </citation>
    <scope>NUCLEOTIDE SEQUENCE [LARGE SCALE GENOMIC DNA]</scope>
    <source>
        <strain evidence="2 5">GC74</strain>
    </source>
</reference>
<dbReference type="EMBL" id="LN999010">
    <property type="protein sequence ID" value="CUX77707.1"/>
    <property type="molecule type" value="Genomic_DNA"/>
</dbReference>
<sequence length="963" mass="112284">MAKLKEDKLGELDKKLETWKNIVNKKGKKYVHYDLTEESDWLKTTMKTKEIVAEIIQENDVEKLRGLLRELFSGKKERPLWAQNTRILPAFIESANNEQILKLKEIISQITSSHEFNKEWINEIYDLIYQSKPKETTNFKALKGLLRNILGELYGKLHIEEAPIYNTCSREFVREFIEFDINDYNDFKNAFEIIKERYLSKVGKLSDNNIPINLEIDMMFNYFDKVDWRVEKLVNVLEPLVNMYQQEWSRIEDEFMKTLEDTANYLLELLDKEGVTKEEISKLYQLISKVERDPKWKRVFQEGYTVMYTKDMSQTMELLSDKRMKSFLKRLTQAEDIGDVLKSNEWKEVWHVPYAGGTVITSLATLLRPDLFLPVHANTANEKVVRILGFDDPKFYYPKGSRSVKRTAEFLTLLSKTAEKLKVGNMLELAYYLVKYGQEHEEMHKVPPVDTSTSLEQAEILPEFKFLDINLLRKGQVILYGPPGTGKTWIAKQYVKMKLPSEKHIIPKGASQLSQDRNYYLLTMSSTKYDLASVHKGLEEEFSGKTKSAFETVSEGDIAFVYFAQPHMKIRAIAECTKAEEDKAWFKIIKLIDGPTFRELKEDELLSSWSPLKQKLRGTLFELPYELAQRIAEMIGGEKFQDLNIIQQSTTVEYNAVEFVTFHPSFAYEDFVEGIKPTTIKDEETGKKELTFYIEEGVFKRICRNALNALLAFAGVNKEWLSTTGVPTLTEKERQKVLEKLKDEDFPRFYLIIDEINRGDIAKIFGELITLLEMDKRLFAPNETTVTLPYSKKSFGVPPNLYIVGTMNTADRSIALIDVALRRRFAFIEVMPNYEIIEKEIVDKAGDEVKEIAKIALSALKSLNQKIKEKYDRDHQIGHSYYFELQKVLNNKDKFIEVLKLIWFYEILPLIQEYFYDAPDKLKEILGDNTFIKESNENYVEFYTMDEISNEKFVEILQNLAES</sequence>
<dbReference type="Proteomes" id="UP000250189">
    <property type="component" value="Chromosome"/>
</dbReference>
<dbReference type="SUPFAM" id="SSF52540">
    <property type="entry name" value="P-loop containing nucleoside triphosphate hydrolases"/>
    <property type="match status" value="1"/>
</dbReference>
<protein>
    <submittedName>
        <fullName evidence="3">Conserved domain protein</fullName>
    </submittedName>
</protein>
<dbReference type="InterPro" id="IPR027417">
    <property type="entry name" value="P-loop_NTPase"/>
</dbReference>
<dbReference type="PANTHER" id="PTHR37291">
    <property type="entry name" value="5-METHYLCYTOSINE-SPECIFIC RESTRICTION ENZYME B"/>
    <property type="match status" value="1"/>
</dbReference>
<evidence type="ECO:0000313" key="2">
    <source>
        <dbReference type="EMBL" id="ASJ17102.1"/>
    </source>
</evidence>
<dbReference type="STRING" id="54262.CHITON_0928"/>
<organism evidence="3 4">
    <name type="scientific">Thermococcus chitonophagus</name>
    <dbReference type="NCBI Taxonomy" id="54262"/>
    <lineage>
        <taxon>Archaea</taxon>
        <taxon>Methanobacteriati</taxon>
        <taxon>Methanobacteriota</taxon>
        <taxon>Thermococci</taxon>
        <taxon>Thermococcales</taxon>
        <taxon>Thermococcaceae</taxon>
        <taxon>Thermococcus</taxon>
    </lineage>
</organism>
<gene>
    <name evidence="2" type="ORF">A3L04_08485</name>
    <name evidence="3" type="ORF">CHITON_0928</name>
</gene>
<dbReference type="PANTHER" id="PTHR37291:SF1">
    <property type="entry name" value="TYPE IV METHYL-DIRECTED RESTRICTION ENZYME ECOKMCRB SUBUNIT"/>
    <property type="match status" value="1"/>
</dbReference>
<accession>A0A160VRW5</accession>
<feature type="domain" description="AAA+ ATPase" evidence="1">
    <location>
        <begin position="473"/>
        <end position="835"/>
    </location>
</feature>
<dbReference type="OrthoDB" id="9837at2157"/>
<dbReference type="RefSeq" id="WP_068577201.1">
    <property type="nucleotide sequence ID" value="NZ_LN999010.1"/>
</dbReference>
<dbReference type="Gene3D" id="3.40.50.300">
    <property type="entry name" value="P-loop containing nucleotide triphosphate hydrolases"/>
    <property type="match status" value="1"/>
</dbReference>
<dbReference type="SMART" id="SM00382">
    <property type="entry name" value="AAA"/>
    <property type="match status" value="1"/>
</dbReference>
<dbReference type="InterPro" id="IPR052934">
    <property type="entry name" value="Methyl-DNA_Rec/Restrict_Enz"/>
</dbReference>
<dbReference type="InterPro" id="IPR003593">
    <property type="entry name" value="AAA+_ATPase"/>
</dbReference>
<proteinExistence type="predicted"/>
<evidence type="ECO:0000313" key="3">
    <source>
        <dbReference type="EMBL" id="CUX77707.1"/>
    </source>
</evidence>
<dbReference type="Pfam" id="PF07728">
    <property type="entry name" value="AAA_5"/>
    <property type="match status" value="1"/>
</dbReference>
<dbReference type="Proteomes" id="UP000093069">
    <property type="component" value="Chromosome I"/>
</dbReference>
<dbReference type="KEGG" id="tch:CHITON_0928"/>
<dbReference type="EMBL" id="CP015193">
    <property type="protein sequence ID" value="ASJ17102.1"/>
    <property type="molecule type" value="Genomic_DNA"/>
</dbReference>
<dbReference type="GO" id="GO:0005524">
    <property type="term" value="F:ATP binding"/>
    <property type="evidence" value="ECO:0007669"/>
    <property type="project" value="InterPro"/>
</dbReference>
<dbReference type="GeneID" id="28493281"/>
<keyword evidence="5" id="KW-1185">Reference proteome</keyword>
<dbReference type="GO" id="GO:0016887">
    <property type="term" value="F:ATP hydrolysis activity"/>
    <property type="evidence" value="ECO:0007669"/>
    <property type="project" value="InterPro"/>
</dbReference>